<keyword evidence="3" id="KW-1185">Reference proteome</keyword>
<dbReference type="Pfam" id="PF01266">
    <property type="entry name" value="DAO"/>
    <property type="match status" value="1"/>
</dbReference>
<proteinExistence type="predicted"/>
<evidence type="ECO:0000313" key="3">
    <source>
        <dbReference type="Proteomes" id="UP001433268"/>
    </source>
</evidence>
<accession>A0ABR1WWH3</accession>
<dbReference type="RefSeq" id="XP_066670414.1">
    <property type="nucleotide sequence ID" value="XM_066806796.1"/>
</dbReference>
<gene>
    <name evidence="2" type="ORF">PG997_002481</name>
</gene>
<dbReference type="GeneID" id="92039856"/>
<dbReference type="Proteomes" id="UP001433268">
    <property type="component" value="Unassembled WGS sequence"/>
</dbReference>
<reference evidence="2 3" key="1">
    <citation type="submission" date="2023-01" db="EMBL/GenBank/DDBJ databases">
        <title>Analysis of 21 Apiospora genomes using comparative genomics revels a genus with tremendous synthesis potential of carbohydrate active enzymes and secondary metabolites.</title>
        <authorList>
            <person name="Sorensen T."/>
        </authorList>
    </citation>
    <scope>NUCLEOTIDE SEQUENCE [LARGE SCALE GENOMIC DNA]</scope>
    <source>
        <strain evidence="2 3">CBS 114990</strain>
    </source>
</reference>
<dbReference type="SUPFAM" id="SSF51905">
    <property type="entry name" value="FAD/NAD(P)-binding domain"/>
    <property type="match status" value="1"/>
</dbReference>
<sequence length="220" mass="23787">MVLPCTNPTKSYWIEAADSPLRDLRSTKELPEAADVVIIGGGYSGATTAYWLDKYTRGHAKQPTMVILEARDICGGATGRNGKLVSRESLRGAVADHNSGGQLRPHAYSRYAVWSERFGADTAMELIRHEMAHLPAFAELAAEEGIAEEICLKLGETFDAAMTDEAWTRLKGALDAMRKDHGDDNEVVQACRVIADAAEAEDFSQMKGALAAIVHPAGQV</sequence>
<evidence type="ECO:0000313" key="2">
    <source>
        <dbReference type="EMBL" id="KAK8087520.1"/>
    </source>
</evidence>
<comment type="caution">
    <text evidence="2">The sequence shown here is derived from an EMBL/GenBank/DDBJ whole genome shotgun (WGS) entry which is preliminary data.</text>
</comment>
<dbReference type="Gene3D" id="3.50.50.60">
    <property type="entry name" value="FAD/NAD(P)-binding domain"/>
    <property type="match status" value="1"/>
</dbReference>
<dbReference type="InterPro" id="IPR036188">
    <property type="entry name" value="FAD/NAD-bd_sf"/>
</dbReference>
<name>A0ABR1WWH3_9PEZI</name>
<dbReference type="InterPro" id="IPR006076">
    <property type="entry name" value="FAD-dep_OxRdtase"/>
</dbReference>
<feature type="domain" description="FAD dependent oxidoreductase" evidence="1">
    <location>
        <begin position="35"/>
        <end position="198"/>
    </location>
</feature>
<dbReference type="EMBL" id="JAQQWN010000004">
    <property type="protein sequence ID" value="KAK8087520.1"/>
    <property type="molecule type" value="Genomic_DNA"/>
</dbReference>
<protein>
    <submittedName>
        <fullName evidence="2">FAD dependent oxidoreductase</fullName>
    </submittedName>
</protein>
<dbReference type="PANTHER" id="PTHR13847">
    <property type="entry name" value="SARCOSINE DEHYDROGENASE-RELATED"/>
    <property type="match status" value="1"/>
</dbReference>
<dbReference type="PANTHER" id="PTHR13847:SF188">
    <property type="entry name" value="EXPRESSED PROTEIN"/>
    <property type="match status" value="1"/>
</dbReference>
<organism evidence="2 3">
    <name type="scientific">Apiospora hydei</name>
    <dbReference type="NCBI Taxonomy" id="1337664"/>
    <lineage>
        <taxon>Eukaryota</taxon>
        <taxon>Fungi</taxon>
        <taxon>Dikarya</taxon>
        <taxon>Ascomycota</taxon>
        <taxon>Pezizomycotina</taxon>
        <taxon>Sordariomycetes</taxon>
        <taxon>Xylariomycetidae</taxon>
        <taxon>Amphisphaeriales</taxon>
        <taxon>Apiosporaceae</taxon>
        <taxon>Apiospora</taxon>
    </lineage>
</organism>
<evidence type="ECO:0000259" key="1">
    <source>
        <dbReference type="Pfam" id="PF01266"/>
    </source>
</evidence>